<evidence type="ECO:0000313" key="2">
    <source>
        <dbReference type="Proteomes" id="UP000287651"/>
    </source>
</evidence>
<comment type="caution">
    <text evidence="1">The sequence shown here is derived from an EMBL/GenBank/DDBJ whole genome shotgun (WGS) entry which is preliminary data.</text>
</comment>
<protein>
    <submittedName>
        <fullName evidence="1">Uncharacterized protein</fullName>
    </submittedName>
</protein>
<proteinExistence type="predicted"/>
<accession>A0A427A6T8</accession>
<sequence>MGDLVLCKVEVSNPTHSRGKIALTWKGPWVTDVVRDGTYQLATREGVSLLRT</sequence>
<evidence type="ECO:0000313" key="1">
    <source>
        <dbReference type="EMBL" id="RRT71962.1"/>
    </source>
</evidence>
<dbReference type="Proteomes" id="UP000287651">
    <property type="component" value="Unassembled WGS sequence"/>
</dbReference>
<gene>
    <name evidence="1" type="ORF">B296_00023948</name>
</gene>
<name>A0A427A6T8_ENSVE</name>
<dbReference type="EMBL" id="AMZH03003554">
    <property type="protein sequence ID" value="RRT71962.1"/>
    <property type="molecule type" value="Genomic_DNA"/>
</dbReference>
<dbReference type="AlphaFoldDB" id="A0A427A6T8"/>
<reference evidence="1 2" key="1">
    <citation type="journal article" date="2014" name="Agronomy (Basel)">
        <title>A Draft Genome Sequence for Ensete ventricosum, the Drought-Tolerant Tree Against Hunger.</title>
        <authorList>
            <person name="Harrison J."/>
            <person name="Moore K.A."/>
            <person name="Paszkiewicz K."/>
            <person name="Jones T."/>
            <person name="Grant M."/>
            <person name="Ambacheew D."/>
            <person name="Muzemil S."/>
            <person name="Studholme D.J."/>
        </authorList>
    </citation>
    <scope>NUCLEOTIDE SEQUENCE [LARGE SCALE GENOMIC DNA]</scope>
</reference>
<organism evidence="1 2">
    <name type="scientific">Ensete ventricosum</name>
    <name type="common">Abyssinian banana</name>
    <name type="synonym">Musa ensete</name>
    <dbReference type="NCBI Taxonomy" id="4639"/>
    <lineage>
        <taxon>Eukaryota</taxon>
        <taxon>Viridiplantae</taxon>
        <taxon>Streptophyta</taxon>
        <taxon>Embryophyta</taxon>
        <taxon>Tracheophyta</taxon>
        <taxon>Spermatophyta</taxon>
        <taxon>Magnoliopsida</taxon>
        <taxon>Liliopsida</taxon>
        <taxon>Zingiberales</taxon>
        <taxon>Musaceae</taxon>
        <taxon>Ensete</taxon>
    </lineage>
</organism>